<gene>
    <name evidence="1" type="ORF">BN8_05194</name>
</gene>
<dbReference type="Proteomes" id="UP000009309">
    <property type="component" value="Unassembled WGS sequence"/>
</dbReference>
<organism evidence="1 2">
    <name type="scientific">Fibrisoma limi BUZ 3</name>
    <dbReference type="NCBI Taxonomy" id="1185876"/>
    <lineage>
        <taxon>Bacteria</taxon>
        <taxon>Pseudomonadati</taxon>
        <taxon>Bacteroidota</taxon>
        <taxon>Cytophagia</taxon>
        <taxon>Cytophagales</taxon>
        <taxon>Spirosomataceae</taxon>
        <taxon>Fibrisoma</taxon>
    </lineage>
</organism>
<dbReference type="AlphaFoldDB" id="I2GPR8"/>
<protein>
    <submittedName>
        <fullName evidence="1">Uncharacterized protein</fullName>
    </submittedName>
</protein>
<dbReference type="STRING" id="1185876.BN8_05194"/>
<sequence>MAQFVLRPLRDARTSIENYAMAAAERHINGDRLLRSGIDSLADFAIALYETARQDFIAMYGEEWAFELETVNRLVVAYEEKTGQLVLQPNEPLAIITVY</sequence>
<dbReference type="EMBL" id="CAIT01000009">
    <property type="protein sequence ID" value="CCH55896.1"/>
    <property type="molecule type" value="Genomic_DNA"/>
</dbReference>
<proteinExistence type="predicted"/>
<keyword evidence="2" id="KW-1185">Reference proteome</keyword>
<evidence type="ECO:0000313" key="2">
    <source>
        <dbReference type="Proteomes" id="UP000009309"/>
    </source>
</evidence>
<reference evidence="1 2" key="1">
    <citation type="journal article" date="2012" name="J. Bacteriol.">
        <title>Genome Sequence of the Filamentous Bacterium Fibrisoma limi BUZ 3T.</title>
        <authorList>
            <person name="Filippini M."/>
            <person name="Qi W."/>
            <person name="Jaenicke S."/>
            <person name="Goesmann A."/>
            <person name="Smits T.H."/>
            <person name="Bagheri H.C."/>
        </authorList>
    </citation>
    <scope>NUCLEOTIDE SEQUENCE [LARGE SCALE GENOMIC DNA]</scope>
    <source>
        <strain evidence="2">BUZ 3T</strain>
    </source>
</reference>
<dbReference type="RefSeq" id="WP_009284461.1">
    <property type="nucleotide sequence ID" value="NZ_CAIT01000009.1"/>
</dbReference>
<comment type="caution">
    <text evidence="1">The sequence shown here is derived from an EMBL/GenBank/DDBJ whole genome shotgun (WGS) entry which is preliminary data.</text>
</comment>
<accession>I2GPR8</accession>
<evidence type="ECO:0000313" key="1">
    <source>
        <dbReference type="EMBL" id="CCH55896.1"/>
    </source>
</evidence>
<name>I2GPR8_9BACT</name>